<sequence>MKSITVELEYDERVLHEGREVESKLNEQLYGTGFQVISVSHHSSNKERENPPIKDDKDSSGAGGQASPDNEKPPNKN</sequence>
<protein>
    <submittedName>
        <fullName evidence="2">Uncharacterized protein</fullName>
    </submittedName>
</protein>
<dbReference type="KEGG" id="far:ABE41_005075"/>
<dbReference type="STRING" id="255247.ABE41_005075"/>
<keyword evidence="3" id="KW-1185">Reference proteome</keyword>
<dbReference type="AlphaFoldDB" id="A0A1B1Z1U0"/>
<gene>
    <name evidence="2" type="ORF">ABE41_005075</name>
</gene>
<accession>A0A1B1Z1U0</accession>
<evidence type="ECO:0000313" key="3">
    <source>
        <dbReference type="Proteomes" id="UP000077412"/>
    </source>
</evidence>
<evidence type="ECO:0000313" key="2">
    <source>
        <dbReference type="EMBL" id="ANX11370.1"/>
    </source>
</evidence>
<reference evidence="2 3" key="1">
    <citation type="submission" date="2016-08" db="EMBL/GenBank/DDBJ databases">
        <title>Complete genome sequence of Fictibacillus arsenicus G25-54, a strain with toxicity to nematodes and a potential arsenic-resistance activity.</title>
        <authorList>
            <person name="Zheng Z."/>
        </authorList>
    </citation>
    <scope>NUCLEOTIDE SEQUENCE [LARGE SCALE GENOMIC DNA]</scope>
    <source>
        <strain evidence="2 3">G25-54</strain>
    </source>
</reference>
<dbReference type="Proteomes" id="UP000077412">
    <property type="component" value="Chromosome"/>
</dbReference>
<feature type="compositionally biased region" description="Basic and acidic residues" evidence="1">
    <location>
        <begin position="44"/>
        <end position="59"/>
    </location>
</feature>
<dbReference type="EMBL" id="CP016761">
    <property type="protein sequence ID" value="ANX11370.1"/>
    <property type="molecule type" value="Genomic_DNA"/>
</dbReference>
<evidence type="ECO:0000256" key="1">
    <source>
        <dbReference type="SAM" id="MobiDB-lite"/>
    </source>
</evidence>
<organism evidence="2 3">
    <name type="scientific">Fictibacillus arsenicus</name>
    <dbReference type="NCBI Taxonomy" id="255247"/>
    <lineage>
        <taxon>Bacteria</taxon>
        <taxon>Bacillati</taxon>
        <taxon>Bacillota</taxon>
        <taxon>Bacilli</taxon>
        <taxon>Bacillales</taxon>
        <taxon>Fictibacillaceae</taxon>
        <taxon>Fictibacillus</taxon>
    </lineage>
</organism>
<dbReference type="RefSeq" id="WP_066287141.1">
    <property type="nucleotide sequence ID" value="NZ_CP016761.1"/>
</dbReference>
<feature type="region of interest" description="Disordered" evidence="1">
    <location>
        <begin position="37"/>
        <end position="77"/>
    </location>
</feature>
<dbReference type="OrthoDB" id="2969716at2"/>
<proteinExistence type="predicted"/>
<name>A0A1B1Z1U0_9BACL</name>